<gene>
    <name evidence="1" type="ORF">BDD16_000802</name>
</gene>
<name>A0A7Y9QVT2_9BURK</name>
<dbReference type="InterPro" id="IPR038078">
    <property type="entry name" value="PhoU-like_sf"/>
</dbReference>
<protein>
    <submittedName>
        <fullName evidence="1">Uncharacterized protein Yka (UPF0111/DUF47 family)</fullName>
    </submittedName>
</protein>
<keyword evidence="2" id="KW-1185">Reference proteome</keyword>
<accession>A0A7Y9QVT2</accession>
<evidence type="ECO:0000313" key="1">
    <source>
        <dbReference type="EMBL" id="NYG31816.1"/>
    </source>
</evidence>
<dbReference type="Gene3D" id="1.20.58.220">
    <property type="entry name" value="Phosphate transport system protein phou homolog 2, domain 2"/>
    <property type="match status" value="1"/>
</dbReference>
<dbReference type="Proteomes" id="UP000518288">
    <property type="component" value="Unassembled WGS sequence"/>
</dbReference>
<dbReference type="AlphaFoldDB" id="A0A7Y9QVT2"/>
<evidence type="ECO:0000313" key="2">
    <source>
        <dbReference type="Proteomes" id="UP000518288"/>
    </source>
</evidence>
<comment type="caution">
    <text evidence="1">The sequence shown here is derived from an EMBL/GenBank/DDBJ whole genome shotgun (WGS) entry which is preliminary data.</text>
</comment>
<organism evidence="1 2">
    <name type="scientific">Sphaerotilus montanus</name>
    <dbReference type="NCBI Taxonomy" id="522889"/>
    <lineage>
        <taxon>Bacteria</taxon>
        <taxon>Pseudomonadati</taxon>
        <taxon>Pseudomonadota</taxon>
        <taxon>Betaproteobacteria</taxon>
        <taxon>Burkholderiales</taxon>
        <taxon>Sphaerotilaceae</taxon>
        <taxon>Sphaerotilus</taxon>
    </lineage>
</organism>
<dbReference type="EMBL" id="JACCFH010000001">
    <property type="protein sequence ID" value="NYG31816.1"/>
    <property type="molecule type" value="Genomic_DNA"/>
</dbReference>
<proteinExistence type="predicted"/>
<reference evidence="1 2" key="1">
    <citation type="submission" date="2020-07" db="EMBL/GenBank/DDBJ databases">
        <title>Genomic Encyclopedia of Archaeal and Bacterial Type Strains, Phase II (KMG-II): from individual species to whole genera.</title>
        <authorList>
            <person name="Goeker M."/>
        </authorList>
    </citation>
    <scope>NUCLEOTIDE SEQUENCE [LARGE SCALE GENOMIC DNA]</scope>
    <source>
        <strain evidence="1 2">DSM 21226</strain>
    </source>
</reference>
<dbReference type="RefSeq" id="WP_179632775.1">
    <property type="nucleotide sequence ID" value="NZ_JACCFH010000001.1"/>
</dbReference>
<sequence length="687" mass="74605">MDKQAAVASLGQTSLLRPAWVQAALAANDRLKVALTLLQAAAAHACKPAAPLQDLRAECAAADLKGRWLDELQAGATLQGEDLLLPEAGRLAALLHEALTTMARPVTGLPGEVDDTTDAEVTALRQRRDHWLQNLARWKADCEHGRAALGSDHLRALTHGHRGKRGQPADDSLHLLVMDLHKALNRLSATLASEVIDGAHAWQIGPQDRPRIAAFMRGLGRTRALKLDHPGLDTAATRDGPHLLIQNDIGTNDAHVLVVQVVDGETVDGVAATPGIRLTYSDLHKPRFAFFQARLAELGAQWSAPQSQVRADLNEGAAYQLGTATFTCADEAALALALEGIGARIVFLIDWNRARKRLQAFVAKPLAVEVLREAAQREVGHRAWLEAGGEQLVFDAMQDLGPGAFRIGDRLDAVLGEAAAQAFLVDVLALAWRARTAHQPAALVADETRLLLTRHMQQHRTEFDLLTEHAAWVQTLAEAVHEALADGTVDGGDERTEAAARLGARAKTWERQADHLVMRARTQAERLPRWRSVVALMELADDVADALEEAAFLISLLAEQRSGHSRKLLHGEVRAALQALAETVLGATQDHVRALAILCGLGQGSDATDQDAFVAATWRVLQAERRCDELLREARRALCRHVPEPAVLMLASDLAASLELASDRLLTLEYRLRDLAFRRVESPSVLG</sequence>